<dbReference type="GO" id="GO:0008483">
    <property type="term" value="F:transaminase activity"/>
    <property type="evidence" value="ECO:0007669"/>
    <property type="project" value="UniProtKB-KW"/>
</dbReference>
<dbReference type="PANTHER" id="PTHR11808:SF80">
    <property type="entry name" value="CYSTATHIONINE GAMMA-LYASE"/>
    <property type="match status" value="1"/>
</dbReference>
<dbReference type="RefSeq" id="WP_114789389.1">
    <property type="nucleotide sequence ID" value="NZ_CP139960.1"/>
</dbReference>
<comment type="similarity">
    <text evidence="3">Belongs to the trans-sulfuration enzymes family.</text>
</comment>
<evidence type="ECO:0000313" key="4">
    <source>
        <dbReference type="EMBL" id="WQD39996.1"/>
    </source>
</evidence>
<dbReference type="InterPro" id="IPR015421">
    <property type="entry name" value="PyrdxlP-dep_Trfase_major"/>
</dbReference>
<dbReference type="InterPro" id="IPR054542">
    <property type="entry name" value="Cys_met_metab_PP"/>
</dbReference>
<dbReference type="EMBL" id="CP139960">
    <property type="protein sequence ID" value="WQD39996.1"/>
    <property type="molecule type" value="Genomic_DNA"/>
</dbReference>
<keyword evidence="4" id="KW-0808">Transferase</keyword>
<keyword evidence="4" id="KW-0032">Aminotransferase</keyword>
<dbReference type="InterPro" id="IPR000277">
    <property type="entry name" value="Cys/Met-Metab_PyrdxlP-dep_enz"/>
</dbReference>
<dbReference type="PANTHER" id="PTHR11808">
    <property type="entry name" value="TRANS-SULFURATION ENZYME FAMILY MEMBER"/>
    <property type="match status" value="1"/>
</dbReference>
<comment type="cofactor">
    <cofactor evidence="1 3">
        <name>pyridoxal 5'-phosphate</name>
        <dbReference type="ChEBI" id="CHEBI:597326"/>
    </cofactor>
</comment>
<keyword evidence="5" id="KW-1185">Reference proteome</keyword>
<dbReference type="Gene3D" id="3.40.640.10">
    <property type="entry name" value="Type I PLP-dependent aspartate aminotransferase-like (Major domain)"/>
    <property type="match status" value="1"/>
</dbReference>
<dbReference type="InterPro" id="IPR015422">
    <property type="entry name" value="PyrdxlP-dep_Trfase_small"/>
</dbReference>
<protein>
    <submittedName>
        <fullName evidence="4">Aminotransferase class I/II-fold pyridoxal phosphate-dependent enzyme</fullName>
    </submittedName>
</protein>
<dbReference type="PIRSF" id="PIRSF001434">
    <property type="entry name" value="CGS"/>
    <property type="match status" value="1"/>
</dbReference>
<sequence length="405" mass="43598">MTGKNIKGLATAAIHACGNSLPEHAHVMPIFATSSFTFDNAAQGMARFSGEEKGYTYSRFGNPTTDTAAKLIADLEAFGATDENGNTLEAWGLLTASGQAAMSTMIMANVSAGDTILSSQSLYGGTQEFFSGILPRFGVTCISLDLNNAELLEATLQQTPSIRLIHLETPANPGMQCIDIAAVSALAKKFDVLVTVDNTFATPYLQQPFKLGADLIFHSTTKFLNGHGSAIGGVILGKDQQSFQKVYPTYKLLGANANPFDAFLLLQGIKTLATRMDKHCDNAEAVARFLQQHSAVLKVNYNGLETHPDYQLCRSQMRRAGAVLSFELKDGFEEAVHFIDRLQIFVRAVSLGTTDSLISHPASMSHAAVAKEQRLKAGITDGLVRMSVGLEDITDLIADLEQALR</sequence>
<dbReference type="PROSITE" id="PS00868">
    <property type="entry name" value="CYS_MET_METAB_PP"/>
    <property type="match status" value="1"/>
</dbReference>
<dbReference type="Pfam" id="PF01053">
    <property type="entry name" value="Cys_Met_Meta_PP"/>
    <property type="match status" value="1"/>
</dbReference>
<accession>A0ABZ0W9Y4</accession>
<proteinExistence type="inferred from homology"/>
<evidence type="ECO:0000256" key="1">
    <source>
        <dbReference type="ARBA" id="ARBA00001933"/>
    </source>
</evidence>
<dbReference type="Proteomes" id="UP001325680">
    <property type="component" value="Chromosome"/>
</dbReference>
<reference evidence="4 5" key="1">
    <citation type="submission" date="2023-12" db="EMBL/GenBank/DDBJ databases">
        <title>Genome sequencing and assembly of bacterial species from a model synthetic community.</title>
        <authorList>
            <person name="Hogle S.L."/>
        </authorList>
    </citation>
    <scope>NUCLEOTIDE SEQUENCE [LARGE SCALE GENOMIC DNA]</scope>
    <source>
        <strain evidence="4 5">HAMBI_3031</strain>
    </source>
</reference>
<keyword evidence="2 3" id="KW-0663">Pyridoxal phosphate</keyword>
<name>A0ABZ0W9Y4_9BACT</name>
<evidence type="ECO:0000256" key="3">
    <source>
        <dbReference type="RuleBase" id="RU362118"/>
    </source>
</evidence>
<dbReference type="SUPFAM" id="SSF53383">
    <property type="entry name" value="PLP-dependent transferases"/>
    <property type="match status" value="1"/>
</dbReference>
<evidence type="ECO:0000313" key="5">
    <source>
        <dbReference type="Proteomes" id="UP001325680"/>
    </source>
</evidence>
<dbReference type="InterPro" id="IPR015424">
    <property type="entry name" value="PyrdxlP-dep_Trfase"/>
</dbReference>
<dbReference type="Gene3D" id="3.90.1150.10">
    <property type="entry name" value="Aspartate Aminotransferase, domain 1"/>
    <property type="match status" value="1"/>
</dbReference>
<evidence type="ECO:0000256" key="2">
    <source>
        <dbReference type="ARBA" id="ARBA00022898"/>
    </source>
</evidence>
<organism evidence="4 5">
    <name type="scientific">Niabella yanshanensis</name>
    <dbReference type="NCBI Taxonomy" id="577386"/>
    <lineage>
        <taxon>Bacteria</taxon>
        <taxon>Pseudomonadati</taxon>
        <taxon>Bacteroidota</taxon>
        <taxon>Chitinophagia</taxon>
        <taxon>Chitinophagales</taxon>
        <taxon>Chitinophagaceae</taxon>
        <taxon>Niabella</taxon>
    </lineage>
</organism>
<gene>
    <name evidence="4" type="ORF">U0035_07550</name>
</gene>
<dbReference type="CDD" id="cd00614">
    <property type="entry name" value="CGS_like"/>
    <property type="match status" value="1"/>
</dbReference>